<organism evidence="1 2">
    <name type="scientific">Datura stramonium</name>
    <name type="common">Jimsonweed</name>
    <name type="synonym">Common thornapple</name>
    <dbReference type="NCBI Taxonomy" id="4076"/>
    <lineage>
        <taxon>Eukaryota</taxon>
        <taxon>Viridiplantae</taxon>
        <taxon>Streptophyta</taxon>
        <taxon>Embryophyta</taxon>
        <taxon>Tracheophyta</taxon>
        <taxon>Spermatophyta</taxon>
        <taxon>Magnoliopsida</taxon>
        <taxon>eudicotyledons</taxon>
        <taxon>Gunneridae</taxon>
        <taxon>Pentapetalae</taxon>
        <taxon>asterids</taxon>
        <taxon>lamiids</taxon>
        <taxon>Solanales</taxon>
        <taxon>Solanaceae</taxon>
        <taxon>Solanoideae</taxon>
        <taxon>Datureae</taxon>
        <taxon>Datura</taxon>
    </lineage>
</organism>
<name>A0ABS8UV49_DATST</name>
<protein>
    <submittedName>
        <fullName evidence="1">Methyl binding domain protein</fullName>
    </submittedName>
</protein>
<dbReference type="Proteomes" id="UP000823775">
    <property type="component" value="Unassembled WGS sequence"/>
</dbReference>
<dbReference type="EMBL" id="JACEIK010002596">
    <property type="protein sequence ID" value="MCD9638005.1"/>
    <property type="molecule type" value="Genomic_DNA"/>
</dbReference>
<dbReference type="PANTHER" id="PTHR37701">
    <property type="entry name" value="METHYL-CPG-BINDING DOMAIN-CONTAINING PROTEIN 8"/>
    <property type="match status" value="1"/>
</dbReference>
<proteinExistence type="predicted"/>
<evidence type="ECO:0000313" key="1">
    <source>
        <dbReference type="EMBL" id="MCD9638005.1"/>
    </source>
</evidence>
<sequence length="70" mass="7683">MTLERRLVTSFGCGDAKPNEDVMAEAIWRTGVENVMQGGSADNSTSVAQSSNCFQTYEILSDKVHSLLRE</sequence>
<accession>A0ABS8UV49</accession>
<dbReference type="InterPro" id="IPR037472">
    <property type="entry name" value="MBD8"/>
</dbReference>
<gene>
    <name evidence="1" type="primary">MBD8_5</name>
    <name evidence="1" type="ORF">HAX54_021614</name>
</gene>
<evidence type="ECO:0000313" key="2">
    <source>
        <dbReference type="Proteomes" id="UP000823775"/>
    </source>
</evidence>
<dbReference type="PANTHER" id="PTHR37701:SF17">
    <property type="entry name" value="METHYL BINDING DOMAIN117"/>
    <property type="match status" value="1"/>
</dbReference>
<comment type="caution">
    <text evidence="1">The sequence shown here is derived from an EMBL/GenBank/DDBJ whole genome shotgun (WGS) entry which is preliminary data.</text>
</comment>
<keyword evidence="2" id="KW-1185">Reference proteome</keyword>
<reference evidence="1 2" key="1">
    <citation type="journal article" date="2021" name="BMC Genomics">
        <title>Datura genome reveals duplications of psychoactive alkaloid biosynthetic genes and high mutation rate following tissue culture.</title>
        <authorList>
            <person name="Rajewski A."/>
            <person name="Carter-House D."/>
            <person name="Stajich J."/>
            <person name="Litt A."/>
        </authorList>
    </citation>
    <scope>NUCLEOTIDE SEQUENCE [LARGE SCALE GENOMIC DNA]</scope>
    <source>
        <strain evidence="1">AR-01</strain>
    </source>
</reference>